<keyword evidence="1" id="KW-0378">Hydrolase</keyword>
<dbReference type="PROSITE" id="PS50994">
    <property type="entry name" value="INTEGRASE"/>
    <property type="match status" value="1"/>
</dbReference>
<evidence type="ECO:0000259" key="3">
    <source>
        <dbReference type="PROSITE" id="PS50994"/>
    </source>
</evidence>
<comment type="caution">
    <text evidence="4">The sequence shown here is derived from an EMBL/GenBank/DDBJ whole genome shotgun (WGS) entry which is preliminary data.</text>
</comment>
<dbReference type="InterPro" id="IPR001584">
    <property type="entry name" value="Integrase_cat-core"/>
</dbReference>
<protein>
    <recommendedName>
        <fullName evidence="3">Integrase catalytic domain-containing protein</fullName>
    </recommendedName>
</protein>
<dbReference type="Pfam" id="PF22936">
    <property type="entry name" value="Pol_BBD"/>
    <property type="match status" value="1"/>
</dbReference>
<dbReference type="AlphaFoldDB" id="A0AAW1KCW8"/>
<dbReference type="GO" id="GO:0008233">
    <property type="term" value="F:peptidase activity"/>
    <property type="evidence" value="ECO:0007669"/>
    <property type="project" value="UniProtKB-KW"/>
</dbReference>
<gene>
    <name evidence="4" type="ORF">RND81_06G131800</name>
</gene>
<keyword evidence="5" id="KW-1185">Reference proteome</keyword>
<dbReference type="InterPro" id="IPR012337">
    <property type="entry name" value="RNaseH-like_sf"/>
</dbReference>
<dbReference type="Pfam" id="PF03732">
    <property type="entry name" value="Retrotrans_gag"/>
    <property type="match status" value="1"/>
</dbReference>
<dbReference type="SUPFAM" id="SSF53098">
    <property type="entry name" value="Ribonuclease H-like"/>
    <property type="match status" value="1"/>
</dbReference>
<dbReference type="Gene3D" id="3.30.420.10">
    <property type="entry name" value="Ribonuclease H-like superfamily/Ribonuclease H"/>
    <property type="match status" value="1"/>
</dbReference>
<dbReference type="PANTHER" id="PTHR42648:SF31">
    <property type="entry name" value="RNA-DIRECTED DNA POLYMERASE"/>
    <property type="match status" value="1"/>
</dbReference>
<dbReference type="GO" id="GO:0015074">
    <property type="term" value="P:DNA integration"/>
    <property type="evidence" value="ECO:0007669"/>
    <property type="project" value="InterPro"/>
</dbReference>
<keyword evidence="1" id="KW-0645">Protease</keyword>
<dbReference type="InterPro" id="IPR005162">
    <property type="entry name" value="Retrotrans_gag_dom"/>
</dbReference>
<dbReference type="InterPro" id="IPR036875">
    <property type="entry name" value="Znf_CCHC_sf"/>
</dbReference>
<feature type="domain" description="Integrase catalytic" evidence="3">
    <location>
        <begin position="400"/>
        <end position="579"/>
    </location>
</feature>
<evidence type="ECO:0000313" key="5">
    <source>
        <dbReference type="Proteomes" id="UP001443914"/>
    </source>
</evidence>
<reference evidence="4" key="1">
    <citation type="submission" date="2024-03" db="EMBL/GenBank/DDBJ databases">
        <title>WGS assembly of Saponaria officinalis var. Norfolk2.</title>
        <authorList>
            <person name="Jenkins J."/>
            <person name="Shu S."/>
            <person name="Grimwood J."/>
            <person name="Barry K."/>
            <person name="Goodstein D."/>
            <person name="Schmutz J."/>
            <person name="Leebens-Mack J."/>
            <person name="Osbourn A."/>
        </authorList>
    </citation>
    <scope>NUCLEOTIDE SEQUENCE [LARGE SCALE GENOMIC DNA]</scope>
    <source>
        <strain evidence="4">JIC</strain>
    </source>
</reference>
<dbReference type="EMBL" id="JBDFQZ010000006">
    <property type="protein sequence ID" value="KAK9714933.1"/>
    <property type="molecule type" value="Genomic_DNA"/>
</dbReference>
<name>A0AAW1KCW8_SAPOF</name>
<evidence type="ECO:0000256" key="2">
    <source>
        <dbReference type="SAM" id="MobiDB-lite"/>
    </source>
</evidence>
<dbReference type="GO" id="GO:0006508">
    <property type="term" value="P:proteolysis"/>
    <property type="evidence" value="ECO:0007669"/>
    <property type="project" value="UniProtKB-KW"/>
</dbReference>
<evidence type="ECO:0000256" key="1">
    <source>
        <dbReference type="ARBA" id="ARBA00022670"/>
    </source>
</evidence>
<dbReference type="GO" id="GO:0008270">
    <property type="term" value="F:zinc ion binding"/>
    <property type="evidence" value="ECO:0007669"/>
    <property type="project" value="InterPro"/>
</dbReference>
<dbReference type="InterPro" id="IPR039537">
    <property type="entry name" value="Retrotran_Ty1/copia-like"/>
</dbReference>
<dbReference type="InterPro" id="IPR036397">
    <property type="entry name" value="RNaseH_sf"/>
</dbReference>
<sequence>MALGSKNKQGFLTGKTKMLEEKSAKCSQWLRCDYMISCWILNSMAAGVKEGFMSAKSTKQLWTEIFERYRQSNGPLLYQLKKELRNITQDNSSVAEYFNKLKRNWEDIEELESVPECSCGIMEKCACQILKKLLEVASKEKVMTFLMGLNESYDMLRTNILSLKPLPTINRAYSFNSQDVSAMITEKIPYNNVSSGGAGNWHRDAKRVKTEDRWCSFCKKRGHIKDNCFKLHPEQRTLLTKTPLSTPGMSGNEIQRNLERMIDGQLKAYPNLVAATYQGMLQLMQNDHSSPGSFSNPHHASPCLANYNHQCWIINSGVTDHMCGHRHLFLNIRELPNPILVKLPDGLTKTVSLVGDVYLHSEFLLHDVFYISDFKHNLISVNKLLTREGLLISFDARECVIQAPFSRKCDCDVCVLAKMHQLPFNHRPYKTPTLTGAHYFLKILDDHSRVTWTYLSADKLQVPRLIAAFIAQVETQYHKQVRVIRSDNGTEIVLEYCSSLFLSKGIIHQRSAPGVPQQNGRVERKHRHLVETARSMMLNADLTKKFWGDSLLTATYIINKLPSAVLGWKTPYEILLGAYKLYDLVTYKVIIRRDVAYSKNIFPYKVSDSHPDTSAAYLPLFPSSPTTDFAAPFDTDQVPADRRLPVLEVVPGDTVPTPVRLSQNIPPPDSPTPNYSEPAAPAVPTSDNLPPLRRSTRSRKIPNKFNDFICQHLPTPTANSVSLHKSLSIPEPSTCKQAIKDPKWIEAMEKELQALEANETWTLCPLPSGFNPIGSKWVFKIKFRSDG</sequence>
<evidence type="ECO:0000313" key="4">
    <source>
        <dbReference type="EMBL" id="KAK9714933.1"/>
    </source>
</evidence>
<dbReference type="GO" id="GO:0003676">
    <property type="term" value="F:nucleic acid binding"/>
    <property type="evidence" value="ECO:0007669"/>
    <property type="project" value="InterPro"/>
</dbReference>
<feature type="region of interest" description="Disordered" evidence="2">
    <location>
        <begin position="654"/>
        <end position="697"/>
    </location>
</feature>
<dbReference type="Proteomes" id="UP001443914">
    <property type="component" value="Unassembled WGS sequence"/>
</dbReference>
<dbReference type="SUPFAM" id="SSF57756">
    <property type="entry name" value="Retrovirus zinc finger-like domains"/>
    <property type="match status" value="1"/>
</dbReference>
<organism evidence="4 5">
    <name type="scientific">Saponaria officinalis</name>
    <name type="common">Common soapwort</name>
    <name type="synonym">Lychnis saponaria</name>
    <dbReference type="NCBI Taxonomy" id="3572"/>
    <lineage>
        <taxon>Eukaryota</taxon>
        <taxon>Viridiplantae</taxon>
        <taxon>Streptophyta</taxon>
        <taxon>Embryophyta</taxon>
        <taxon>Tracheophyta</taxon>
        <taxon>Spermatophyta</taxon>
        <taxon>Magnoliopsida</taxon>
        <taxon>eudicotyledons</taxon>
        <taxon>Gunneridae</taxon>
        <taxon>Pentapetalae</taxon>
        <taxon>Caryophyllales</taxon>
        <taxon>Caryophyllaceae</taxon>
        <taxon>Caryophylleae</taxon>
        <taxon>Saponaria</taxon>
    </lineage>
</organism>
<proteinExistence type="predicted"/>
<dbReference type="InterPro" id="IPR054722">
    <property type="entry name" value="PolX-like_BBD"/>
</dbReference>
<accession>A0AAW1KCW8</accession>
<dbReference type="PANTHER" id="PTHR42648">
    <property type="entry name" value="TRANSPOSASE, PUTATIVE-RELATED"/>
    <property type="match status" value="1"/>
</dbReference>